<reference evidence="5" key="1">
    <citation type="submission" date="2018-07" db="EMBL/GenBank/DDBJ databases">
        <title>Streptacidiphilus bronchialis DSM 106435 chromosome.</title>
        <authorList>
            <person name="Batra D."/>
            <person name="Gulvik C.A."/>
        </authorList>
    </citation>
    <scope>NUCLEOTIDE SEQUENCE [LARGE SCALE GENOMIC DNA]</scope>
    <source>
        <strain evidence="5">DSM 106435</strain>
    </source>
</reference>
<evidence type="ECO:0008006" key="6">
    <source>
        <dbReference type="Google" id="ProtNLM"/>
    </source>
</evidence>
<organism evidence="4 5">
    <name type="scientific">Peterkaempfera bronchialis</name>
    <dbReference type="NCBI Taxonomy" id="2126346"/>
    <lineage>
        <taxon>Bacteria</taxon>
        <taxon>Bacillati</taxon>
        <taxon>Actinomycetota</taxon>
        <taxon>Actinomycetes</taxon>
        <taxon>Kitasatosporales</taxon>
        <taxon>Streptomycetaceae</taxon>
        <taxon>Peterkaempfera</taxon>
    </lineage>
</organism>
<evidence type="ECO:0000313" key="4">
    <source>
        <dbReference type="EMBL" id="AXI76289.1"/>
    </source>
</evidence>
<dbReference type="GO" id="GO:0044594">
    <property type="term" value="F:17-beta-hydroxysteroid dehydrogenase (NAD+) activity"/>
    <property type="evidence" value="ECO:0007669"/>
    <property type="project" value="TreeGrafter"/>
</dbReference>
<dbReference type="Pfam" id="PF01575">
    <property type="entry name" value="MaoC_dehydratas"/>
    <property type="match status" value="1"/>
</dbReference>
<dbReference type="GO" id="GO:0004300">
    <property type="term" value="F:enoyl-CoA hydratase activity"/>
    <property type="evidence" value="ECO:0007669"/>
    <property type="project" value="TreeGrafter"/>
</dbReference>
<accession>A0A345SRD4</accession>
<evidence type="ECO:0000256" key="1">
    <source>
        <dbReference type="ARBA" id="ARBA00005254"/>
    </source>
</evidence>
<dbReference type="GO" id="GO:0006635">
    <property type="term" value="P:fatty acid beta-oxidation"/>
    <property type="evidence" value="ECO:0007669"/>
    <property type="project" value="TreeGrafter"/>
</dbReference>
<dbReference type="PANTHER" id="PTHR13078">
    <property type="entry name" value="PEROXISOMAL MULTIFUNCTIONAL ENZYME TYPE 2-RELATED"/>
    <property type="match status" value="1"/>
</dbReference>
<dbReference type="Pfam" id="PF22622">
    <property type="entry name" value="MFE-2_hydrat-2_N"/>
    <property type="match status" value="1"/>
</dbReference>
<dbReference type="AlphaFoldDB" id="A0A345SRD4"/>
<dbReference type="CDD" id="cd03448">
    <property type="entry name" value="HDE_HSD"/>
    <property type="match status" value="1"/>
</dbReference>
<dbReference type="InterPro" id="IPR029069">
    <property type="entry name" value="HotDog_dom_sf"/>
</dbReference>
<keyword evidence="5" id="KW-1185">Reference proteome</keyword>
<gene>
    <name evidence="4" type="ORF">C7M71_001145</name>
</gene>
<evidence type="ECO:0000259" key="3">
    <source>
        <dbReference type="Pfam" id="PF22622"/>
    </source>
</evidence>
<dbReference type="InterPro" id="IPR002539">
    <property type="entry name" value="MaoC-like_dom"/>
</dbReference>
<dbReference type="Gene3D" id="3.10.129.10">
    <property type="entry name" value="Hotdog Thioesterase"/>
    <property type="match status" value="1"/>
</dbReference>
<dbReference type="KEGG" id="stri:C7M71_001145"/>
<dbReference type="InterPro" id="IPR054357">
    <property type="entry name" value="MFE-2_N"/>
</dbReference>
<proteinExistence type="inferred from homology"/>
<dbReference type="EMBL" id="CP031264">
    <property type="protein sequence ID" value="AXI76289.1"/>
    <property type="molecule type" value="Genomic_DNA"/>
</dbReference>
<dbReference type="OrthoDB" id="5522043at2"/>
<name>A0A345SRD4_9ACTN</name>
<sequence length="285" mass="29874">MALDFSIVGSATEPHPVTWTSDQALLYAVGVGAGTDESIDELAFTTENTRSVPQSVLPTFPVVLGYGAPRLSYGDIDLTRMVHAFQSVEITGPLAPEGSGFYSSTVTGIHDKGSGALITTESLLTGPDGSPLARMSGGAFLRGEGGFGGDRGPSTTWAAPDREPDVVVEQRTVPWQALLYRLSGDRNPLHSDPAFAVAGGFPRPILHGLCTYGFVGRAILHAAAGSDPARFRSMSARFSAPVLPGDTLSTALWLEDGEVLFATRTQDGTSVLSQGRAVVEPEGAR</sequence>
<dbReference type="GO" id="GO:0003857">
    <property type="term" value="F:(3S)-3-hydroxyacyl-CoA dehydrogenase (NAD+) activity"/>
    <property type="evidence" value="ECO:0007669"/>
    <property type="project" value="TreeGrafter"/>
</dbReference>
<feature type="domain" description="MaoC-like" evidence="2">
    <location>
        <begin position="159"/>
        <end position="269"/>
    </location>
</feature>
<dbReference type="SUPFAM" id="SSF54637">
    <property type="entry name" value="Thioesterase/thiol ester dehydrase-isomerase"/>
    <property type="match status" value="2"/>
</dbReference>
<protein>
    <recommendedName>
        <fullName evidence="6">Enoyl-CoA hydratase</fullName>
    </recommendedName>
</protein>
<evidence type="ECO:0000259" key="2">
    <source>
        <dbReference type="Pfam" id="PF01575"/>
    </source>
</evidence>
<feature type="domain" description="Peroxisomal multifunctional enzyme type 2-like N-terminal" evidence="3">
    <location>
        <begin position="19"/>
        <end position="143"/>
    </location>
</feature>
<evidence type="ECO:0000313" key="5">
    <source>
        <dbReference type="Proteomes" id="UP000249340"/>
    </source>
</evidence>
<dbReference type="PANTHER" id="PTHR13078:SF56">
    <property type="entry name" value="PEROXISOMAL MULTIFUNCTIONAL ENZYME TYPE 2"/>
    <property type="match status" value="1"/>
</dbReference>
<dbReference type="Proteomes" id="UP000249340">
    <property type="component" value="Chromosome"/>
</dbReference>
<comment type="similarity">
    <text evidence="1">Belongs to the enoyl-CoA hydratase/isomerase family.</text>
</comment>
<dbReference type="RefSeq" id="WP_111489141.1">
    <property type="nucleotide sequence ID" value="NZ_CP031264.1"/>
</dbReference>